<sequence>MPDRLPSLIAAVKTLASMPKWEELDDQFSFIVSLDIDNITQMGLRLRGKCNRDYAAQNLTFQIEYQFRGVTKPVPVARIDWRPIKPHQNPNFGPAELRLLRFHSSHHHLFQENHDWMIGNGQPLIDNIKAKNLPIAAPLEADPSDVAGVIDLMGRLFNIKGVETIPVYPWKTPRLL</sequence>
<proteinExistence type="predicted"/>
<dbReference type="AlphaFoldDB" id="A0A1J5QW98"/>
<gene>
    <name evidence="1" type="ORF">GALL_305770</name>
</gene>
<evidence type="ECO:0000313" key="1">
    <source>
        <dbReference type="EMBL" id="OIQ87570.1"/>
    </source>
</evidence>
<comment type="caution">
    <text evidence="1">The sequence shown here is derived from an EMBL/GenBank/DDBJ whole genome shotgun (WGS) entry which is preliminary data.</text>
</comment>
<name>A0A1J5QW98_9ZZZZ</name>
<accession>A0A1J5QW98</accession>
<organism evidence="1">
    <name type="scientific">mine drainage metagenome</name>
    <dbReference type="NCBI Taxonomy" id="410659"/>
    <lineage>
        <taxon>unclassified sequences</taxon>
        <taxon>metagenomes</taxon>
        <taxon>ecological metagenomes</taxon>
    </lineage>
</organism>
<dbReference type="EMBL" id="MLJW01000416">
    <property type="protein sequence ID" value="OIQ87570.1"/>
    <property type="molecule type" value="Genomic_DNA"/>
</dbReference>
<reference evidence="1" key="1">
    <citation type="submission" date="2016-10" db="EMBL/GenBank/DDBJ databases">
        <title>Sequence of Gallionella enrichment culture.</title>
        <authorList>
            <person name="Poehlein A."/>
            <person name="Muehling M."/>
            <person name="Daniel R."/>
        </authorList>
    </citation>
    <scope>NUCLEOTIDE SEQUENCE</scope>
</reference>
<protein>
    <submittedName>
        <fullName evidence="1">Uncharacterized protein</fullName>
    </submittedName>
</protein>